<evidence type="ECO:0000256" key="1">
    <source>
        <dbReference type="SAM" id="MobiDB-lite"/>
    </source>
</evidence>
<organism evidence="2 3">
    <name type="scientific">Komagataella pastoris</name>
    <name type="common">Yeast</name>
    <name type="synonym">Pichia pastoris</name>
    <dbReference type="NCBI Taxonomy" id="4922"/>
    <lineage>
        <taxon>Eukaryota</taxon>
        <taxon>Fungi</taxon>
        <taxon>Dikarya</taxon>
        <taxon>Ascomycota</taxon>
        <taxon>Saccharomycotina</taxon>
        <taxon>Pichiomycetes</taxon>
        <taxon>Pichiales</taxon>
        <taxon>Pichiaceae</taxon>
        <taxon>Komagataella</taxon>
    </lineage>
</organism>
<dbReference type="OrthoDB" id="10250441at2759"/>
<dbReference type="PANTHER" id="PTHR11440">
    <property type="entry name" value="LECITHIN-CHOLESTEROL ACYLTRANSFERASE-RELATED"/>
    <property type="match status" value="1"/>
</dbReference>
<name>A0A1B2JBL8_PICPA</name>
<dbReference type="EMBL" id="CP014585">
    <property type="protein sequence ID" value="ANZ75410.1"/>
    <property type="molecule type" value="Genomic_DNA"/>
</dbReference>
<protein>
    <submittedName>
        <fullName evidence="2">BA75_02342T0</fullName>
    </submittedName>
</protein>
<dbReference type="InterPro" id="IPR029058">
    <property type="entry name" value="AB_hydrolase_fold"/>
</dbReference>
<evidence type="ECO:0000313" key="2">
    <source>
        <dbReference type="EMBL" id="ANZ75410.1"/>
    </source>
</evidence>
<dbReference type="Gene3D" id="3.40.50.1820">
    <property type="entry name" value="alpha/beta hydrolase"/>
    <property type="match status" value="1"/>
</dbReference>
<feature type="region of interest" description="Disordered" evidence="1">
    <location>
        <begin position="25"/>
        <end position="45"/>
    </location>
</feature>
<accession>A0A1B2JBL8</accession>
<dbReference type="AlphaFoldDB" id="A0A1B2JBL8"/>
<sequence length="584" mass="66279">MRFINNKKENENKRPYRFFRPLSMLRSKTENSEDESTEGNGIDTDHFQVSYFGDQEDSESDEELGSCQIDRDHAESIIGGSSVISRHEDGNHAQIPGGRNENAQSTHKVFSFSLPFAGSFSPGSLPRLARLNPFSSNEDRRQQIKLKLTRQESISTLEEEYLFKDRTLDNSRVTAIKRAFTPTNIKKELRYHLTYAERPQWERIFEELDGDVLIMGGYRGSILRDTTTKRRAWLPVVKAGFNFKKIDLYIGPELPDELNVESRIYPDGILSHIGPIDICKKLLKRLENSNATLHNYGYDWRLSAHLSSQKLTKTLQRINRDNGGKGVLVIAHSMGGLIAHHAMQYNPELFRGILYVGVPSKCPNVLGPIRFGDNVLLSSRILSAEVNFMMRSSFIFLPLDGEIFVDKTKNNQKILLDFFDPKTWEKYHLSSLVCEQRKHLVSEGKDLIEESTGLAFRTSYFDASRYLRETLESAKNFLLELEYDPSKESRYPPLAIVYGNNSASVRESQVQGIDGLKAGDWTDFTYGPGDGVVHQKWLMPERRGFDIVGKFASSAGHVSLMTDFDAIAKGLIAILNAEGERLAK</sequence>
<evidence type="ECO:0000313" key="3">
    <source>
        <dbReference type="Proteomes" id="UP000094565"/>
    </source>
</evidence>
<dbReference type="SUPFAM" id="SSF53474">
    <property type="entry name" value="alpha/beta-Hydrolases"/>
    <property type="match status" value="1"/>
</dbReference>
<dbReference type="Proteomes" id="UP000094565">
    <property type="component" value="Chromosome 2"/>
</dbReference>
<dbReference type="Pfam" id="PF05990">
    <property type="entry name" value="DUF900"/>
    <property type="match status" value="1"/>
</dbReference>
<gene>
    <name evidence="2" type="primary">YJR098C</name>
    <name evidence="2" type="ORF">ATY40_BA7502342</name>
</gene>
<dbReference type="InterPro" id="IPR010297">
    <property type="entry name" value="DUF900_hydrolase"/>
</dbReference>
<proteinExistence type="predicted"/>
<reference evidence="2 3" key="1">
    <citation type="submission" date="2016-02" db="EMBL/GenBank/DDBJ databases">
        <title>Comparative genomic and transcriptomic foundation for Pichia pastoris.</title>
        <authorList>
            <person name="Love K.R."/>
            <person name="Shah K.A."/>
            <person name="Whittaker C.A."/>
            <person name="Wu J."/>
            <person name="Bartlett M.C."/>
            <person name="Ma D."/>
            <person name="Leeson R.L."/>
            <person name="Priest M."/>
            <person name="Young S.K."/>
            <person name="Love J.C."/>
        </authorList>
    </citation>
    <scope>NUCLEOTIDE SEQUENCE [LARGE SCALE GENOMIC DNA]</scope>
    <source>
        <strain evidence="2 3">ATCC 28485</strain>
    </source>
</reference>
<keyword evidence="3" id="KW-1185">Reference proteome</keyword>